<proteinExistence type="predicted"/>
<dbReference type="AlphaFoldDB" id="A0A418YML4"/>
<dbReference type="Proteomes" id="UP000283469">
    <property type="component" value="Unassembled WGS sequence"/>
</dbReference>
<sequence length="214" mass="22972">MATTAPIPARRPVSRSRLTASVGANDTLRRRALEVLTKAIAKAVESASEDTLADIVGSDADPRHALSVARRDIAPDSPSDLDAIKAARDKTARVREEMADRAGGMLDRAHVATMLGVSAAAIDKQRQRRQILGVPYGTETRYPAAQFVDGETVSSLKLVLEALGDMNPWEQLMLLTTPLDGYGEQSETMLQLLAKRPDAGALRQLVALASSWSA</sequence>
<evidence type="ECO:0000313" key="3">
    <source>
        <dbReference type="Proteomes" id="UP000283469"/>
    </source>
</evidence>
<reference evidence="2 3" key="1">
    <citation type="submission" date="2018-08" db="EMBL/GenBank/DDBJ databases">
        <title>Sphingobium sp. EO9.</title>
        <authorList>
            <person name="Park Y."/>
            <person name="Kim K.H."/>
            <person name="Jeon C.O."/>
        </authorList>
    </citation>
    <scope>NUCLEOTIDE SEQUENCE [LARGE SCALE GENOMIC DNA]</scope>
    <source>
        <strain evidence="2 3">EO9</strain>
    </source>
</reference>
<evidence type="ECO:0008006" key="4">
    <source>
        <dbReference type="Google" id="ProtNLM"/>
    </source>
</evidence>
<gene>
    <name evidence="2" type="ORF">D0Z70_20470</name>
</gene>
<keyword evidence="3" id="KW-1185">Reference proteome</keyword>
<evidence type="ECO:0000313" key="2">
    <source>
        <dbReference type="EMBL" id="RJG52358.1"/>
    </source>
</evidence>
<evidence type="ECO:0000256" key="1">
    <source>
        <dbReference type="SAM" id="MobiDB-lite"/>
    </source>
</evidence>
<organism evidence="2 3">
    <name type="scientific">Sphingobium terrigena</name>
    <dbReference type="NCBI Taxonomy" id="2304063"/>
    <lineage>
        <taxon>Bacteria</taxon>
        <taxon>Pseudomonadati</taxon>
        <taxon>Pseudomonadota</taxon>
        <taxon>Alphaproteobacteria</taxon>
        <taxon>Sphingomonadales</taxon>
        <taxon>Sphingomonadaceae</taxon>
        <taxon>Sphingobium</taxon>
    </lineage>
</organism>
<name>A0A418YML4_9SPHN</name>
<protein>
    <recommendedName>
        <fullName evidence="4">DNA-binding protein</fullName>
    </recommendedName>
</protein>
<feature type="region of interest" description="Disordered" evidence="1">
    <location>
        <begin position="1"/>
        <end position="22"/>
    </location>
</feature>
<accession>A0A418YML4</accession>
<dbReference type="OrthoDB" id="7274331at2"/>
<dbReference type="EMBL" id="QVRA01000028">
    <property type="protein sequence ID" value="RJG52358.1"/>
    <property type="molecule type" value="Genomic_DNA"/>
</dbReference>
<comment type="caution">
    <text evidence="2">The sequence shown here is derived from an EMBL/GenBank/DDBJ whole genome shotgun (WGS) entry which is preliminary data.</text>
</comment>